<dbReference type="AlphaFoldDB" id="A0AAW1SX98"/>
<reference evidence="2 3" key="1">
    <citation type="journal article" date="2024" name="Nat. Commun.">
        <title>Phylogenomics reveals the evolutionary origins of lichenization in chlorophyte algae.</title>
        <authorList>
            <person name="Puginier C."/>
            <person name="Libourel C."/>
            <person name="Otte J."/>
            <person name="Skaloud P."/>
            <person name="Haon M."/>
            <person name="Grisel S."/>
            <person name="Petersen M."/>
            <person name="Berrin J.G."/>
            <person name="Delaux P.M."/>
            <person name="Dal Grande F."/>
            <person name="Keller J."/>
        </authorList>
    </citation>
    <scope>NUCLEOTIDE SEQUENCE [LARGE SCALE GENOMIC DNA]</scope>
    <source>
        <strain evidence="2 3">SAG 2523</strain>
    </source>
</reference>
<keyword evidence="3" id="KW-1185">Reference proteome</keyword>
<evidence type="ECO:0000256" key="1">
    <source>
        <dbReference type="SAM" id="MobiDB-lite"/>
    </source>
</evidence>
<name>A0AAW1SX98_9CHLO</name>
<sequence>MFHSQLSNGINLLAEFHWRLHHAFQPSVLLPAGAPAEVLRVENNLANIQDHAALQHVPAPACIPHAQQLRNGIRAGLAVSVLLVLKKYLKEAFSLAPDRVIAFEPKSEARKQEEKVPAVRDVKTQLYLNKLHLNAADEPELIRKAYKALKALLEADAADYRAAAQPSIAKAAPTDFQPAPTPRGLVSPGDSETPAWAQRTEIVTKPRRGGSAKSTRGLREEGLSLGAEDEDDFTVAKNINFAM</sequence>
<dbReference type="Proteomes" id="UP001485043">
    <property type="component" value="Unassembled WGS sequence"/>
</dbReference>
<accession>A0AAW1SX98</accession>
<evidence type="ECO:0000313" key="2">
    <source>
        <dbReference type="EMBL" id="KAK9860435.1"/>
    </source>
</evidence>
<proteinExistence type="predicted"/>
<dbReference type="EMBL" id="JALJOV010000837">
    <property type="protein sequence ID" value="KAK9860435.1"/>
    <property type="molecule type" value="Genomic_DNA"/>
</dbReference>
<evidence type="ECO:0000313" key="3">
    <source>
        <dbReference type="Proteomes" id="UP001485043"/>
    </source>
</evidence>
<feature type="region of interest" description="Disordered" evidence="1">
    <location>
        <begin position="172"/>
        <end position="223"/>
    </location>
</feature>
<organism evidence="2 3">
    <name type="scientific">Apatococcus fuscideae</name>
    <dbReference type="NCBI Taxonomy" id="2026836"/>
    <lineage>
        <taxon>Eukaryota</taxon>
        <taxon>Viridiplantae</taxon>
        <taxon>Chlorophyta</taxon>
        <taxon>core chlorophytes</taxon>
        <taxon>Trebouxiophyceae</taxon>
        <taxon>Chlorellales</taxon>
        <taxon>Chlorellaceae</taxon>
        <taxon>Apatococcus</taxon>
    </lineage>
</organism>
<comment type="caution">
    <text evidence="2">The sequence shown here is derived from an EMBL/GenBank/DDBJ whole genome shotgun (WGS) entry which is preliminary data.</text>
</comment>
<gene>
    <name evidence="2" type="ORF">WJX84_008491</name>
</gene>
<protein>
    <submittedName>
        <fullName evidence="2">Uncharacterized protein</fullName>
    </submittedName>
</protein>